<reference evidence="2 3" key="1">
    <citation type="submission" date="2018-04" db="EMBL/GenBank/DDBJ databases">
        <title>The genome of golden apple snail Pomacea canaliculata provides insight into stress tolerance and invasive adaptation.</title>
        <authorList>
            <person name="Liu C."/>
            <person name="Liu B."/>
            <person name="Ren Y."/>
            <person name="Zhang Y."/>
            <person name="Wang H."/>
            <person name="Li S."/>
            <person name="Jiang F."/>
            <person name="Yin L."/>
            <person name="Zhang G."/>
            <person name="Qian W."/>
            <person name="Fan W."/>
        </authorList>
    </citation>
    <scope>NUCLEOTIDE SEQUENCE [LARGE SCALE GENOMIC DNA]</scope>
    <source>
        <strain evidence="2">SZHN2017</strain>
        <tissue evidence="2">Muscle</tissue>
    </source>
</reference>
<dbReference type="InterPro" id="IPR036873">
    <property type="entry name" value="Rhodanese-like_dom_sf"/>
</dbReference>
<organism evidence="2 3">
    <name type="scientific">Pomacea canaliculata</name>
    <name type="common">Golden apple snail</name>
    <dbReference type="NCBI Taxonomy" id="400727"/>
    <lineage>
        <taxon>Eukaryota</taxon>
        <taxon>Metazoa</taxon>
        <taxon>Spiralia</taxon>
        <taxon>Lophotrochozoa</taxon>
        <taxon>Mollusca</taxon>
        <taxon>Gastropoda</taxon>
        <taxon>Caenogastropoda</taxon>
        <taxon>Architaenioglossa</taxon>
        <taxon>Ampullarioidea</taxon>
        <taxon>Ampullariidae</taxon>
        <taxon>Pomacea</taxon>
    </lineage>
</organism>
<name>A0A2T7PB18_POMCA</name>
<evidence type="ECO:0000313" key="2">
    <source>
        <dbReference type="EMBL" id="PVD30606.1"/>
    </source>
</evidence>
<gene>
    <name evidence="2" type="ORF">C0Q70_09879</name>
</gene>
<evidence type="ECO:0000313" key="3">
    <source>
        <dbReference type="Proteomes" id="UP000245119"/>
    </source>
</evidence>
<dbReference type="PROSITE" id="PS50206">
    <property type="entry name" value="RHODANESE_3"/>
    <property type="match status" value="1"/>
</dbReference>
<dbReference type="OrthoDB" id="165342at2759"/>
<dbReference type="Gene3D" id="3.40.250.10">
    <property type="entry name" value="Rhodanese-like domain"/>
    <property type="match status" value="1"/>
</dbReference>
<keyword evidence="3" id="KW-1185">Reference proteome</keyword>
<evidence type="ECO:0000259" key="1">
    <source>
        <dbReference type="PROSITE" id="PS50206"/>
    </source>
</evidence>
<sequence length="71" mass="7753">MLSCSDSHTLILDCRPFMAFNKGHIVGAINVHCPPILKRRSGGFVALENIVPCAEKREKTCEWTVRAGGGL</sequence>
<dbReference type="InterPro" id="IPR001763">
    <property type="entry name" value="Rhodanese-like_dom"/>
</dbReference>
<dbReference type="Proteomes" id="UP000245119">
    <property type="component" value="Linkage Group LG5"/>
</dbReference>
<dbReference type="EMBL" id="PZQS01000005">
    <property type="protein sequence ID" value="PVD30606.1"/>
    <property type="molecule type" value="Genomic_DNA"/>
</dbReference>
<feature type="domain" description="Rhodanese" evidence="1">
    <location>
        <begin position="5"/>
        <end position="59"/>
    </location>
</feature>
<dbReference type="SUPFAM" id="SSF52821">
    <property type="entry name" value="Rhodanese/Cell cycle control phosphatase"/>
    <property type="match status" value="1"/>
</dbReference>
<dbReference type="Pfam" id="PF00581">
    <property type="entry name" value="Rhodanese"/>
    <property type="match status" value="1"/>
</dbReference>
<protein>
    <recommendedName>
        <fullName evidence="1">Rhodanese domain-containing protein</fullName>
    </recommendedName>
</protein>
<accession>A0A2T7PB18</accession>
<proteinExistence type="predicted"/>
<dbReference type="STRING" id="400727.A0A2T7PB18"/>
<dbReference type="AlphaFoldDB" id="A0A2T7PB18"/>
<comment type="caution">
    <text evidence="2">The sequence shown here is derived from an EMBL/GenBank/DDBJ whole genome shotgun (WGS) entry which is preliminary data.</text>
</comment>